<reference evidence="2 5" key="2">
    <citation type="submission" date="2018-07" db="EMBL/GenBank/DDBJ databases">
        <title>Genomic Encyclopedia of Archaeal and Bacterial Type Strains, Phase II (KMG-II): from individual species to whole genera.</title>
        <authorList>
            <person name="Goeker M."/>
        </authorList>
    </citation>
    <scope>NUCLEOTIDE SEQUENCE [LARGE SCALE GENOMIC DNA]</scope>
    <source>
        <strain evidence="2 5">JA575</strain>
    </source>
</reference>
<dbReference type="InterPro" id="IPR051404">
    <property type="entry name" value="TA_system_antitoxin"/>
</dbReference>
<name>A0A336JPL0_9BRAD</name>
<keyword evidence="5" id="KW-1185">Reference proteome</keyword>
<evidence type="ECO:0000259" key="1">
    <source>
        <dbReference type="Pfam" id="PF15919"/>
    </source>
</evidence>
<dbReference type="Pfam" id="PF15919">
    <property type="entry name" value="HicB_lk_antitox"/>
    <property type="match status" value="1"/>
</dbReference>
<dbReference type="InterPro" id="IPR035069">
    <property type="entry name" value="TTHA1013/TTHA0281-like"/>
</dbReference>
<protein>
    <submittedName>
        <fullName evidence="3">HicB-like antitoxin of HicAB toxin-antitoxin system</fullName>
    </submittedName>
</protein>
<reference evidence="3 4" key="1">
    <citation type="submission" date="2017-08" db="EMBL/GenBank/DDBJ databases">
        <authorList>
            <person name="de Groot N.N."/>
        </authorList>
    </citation>
    <scope>NUCLEOTIDE SEQUENCE [LARGE SCALE GENOMIC DNA]</scope>
    <source>
        <strain evidence="3 4">JA575</strain>
    </source>
</reference>
<dbReference type="SUPFAM" id="SSF143100">
    <property type="entry name" value="TTHA1013/TTHA0281-like"/>
    <property type="match status" value="1"/>
</dbReference>
<dbReference type="Proteomes" id="UP000256343">
    <property type="component" value="Unassembled WGS sequence"/>
</dbReference>
<dbReference type="Proteomes" id="UP000252631">
    <property type="component" value="Unassembled WGS sequence"/>
</dbReference>
<sequence>MVHYIALIHKDDDSSYGVSFPDIPGVITAGDTIEEAMQEAAEVLVFAAEDWTNPDGSTVFNPPRTIDELKKDPAFVEASKDAIVALVEYPTHAHAAE</sequence>
<evidence type="ECO:0000313" key="5">
    <source>
        <dbReference type="Proteomes" id="UP000256343"/>
    </source>
</evidence>
<gene>
    <name evidence="2" type="ORF">BJ125_102276</name>
    <name evidence="3" type="ORF">SAMN05892882_102276</name>
</gene>
<dbReference type="OrthoDB" id="9807959at2"/>
<accession>A0A336JPL0</accession>
<dbReference type="InterPro" id="IPR031807">
    <property type="entry name" value="HicB-like"/>
</dbReference>
<dbReference type="EMBL" id="UFQQ01000002">
    <property type="protein sequence ID" value="SSW89464.1"/>
    <property type="molecule type" value="Genomic_DNA"/>
</dbReference>
<evidence type="ECO:0000313" key="2">
    <source>
        <dbReference type="EMBL" id="RED42104.1"/>
    </source>
</evidence>
<feature type="domain" description="HicB-like antitoxin of toxin-antitoxin system" evidence="1">
    <location>
        <begin position="4"/>
        <end position="88"/>
    </location>
</feature>
<evidence type="ECO:0000313" key="3">
    <source>
        <dbReference type="EMBL" id="SSW89464.1"/>
    </source>
</evidence>
<dbReference type="Gene3D" id="3.30.160.250">
    <property type="match status" value="1"/>
</dbReference>
<dbReference type="AlphaFoldDB" id="A0A336JPL0"/>
<organism evidence="3 4">
    <name type="scientific">Rhodopseudomonas pentothenatexigens</name>
    <dbReference type="NCBI Taxonomy" id="999699"/>
    <lineage>
        <taxon>Bacteria</taxon>
        <taxon>Pseudomonadati</taxon>
        <taxon>Pseudomonadota</taxon>
        <taxon>Alphaproteobacteria</taxon>
        <taxon>Hyphomicrobiales</taxon>
        <taxon>Nitrobacteraceae</taxon>
        <taxon>Rhodopseudomonas</taxon>
    </lineage>
</organism>
<proteinExistence type="predicted"/>
<dbReference type="PANTHER" id="PTHR34504">
    <property type="entry name" value="ANTITOXIN HICB"/>
    <property type="match status" value="1"/>
</dbReference>
<dbReference type="PANTHER" id="PTHR34504:SF2">
    <property type="entry name" value="UPF0150 PROTEIN SSL0259"/>
    <property type="match status" value="1"/>
</dbReference>
<dbReference type="RefSeq" id="WP_114356577.1">
    <property type="nucleotide sequence ID" value="NZ_QRDT01000002.1"/>
</dbReference>
<dbReference type="EMBL" id="QRDT01000002">
    <property type="protein sequence ID" value="RED42104.1"/>
    <property type="molecule type" value="Genomic_DNA"/>
</dbReference>
<evidence type="ECO:0000313" key="4">
    <source>
        <dbReference type="Proteomes" id="UP000252631"/>
    </source>
</evidence>